<reference evidence="1" key="1">
    <citation type="submission" date="2023-04" db="EMBL/GenBank/DDBJ databases">
        <title>Assessment of the microbiological origin of a defect in Grana Padano cheese.</title>
        <authorList>
            <person name="Zago M."/>
            <person name="Rossetti L."/>
            <person name="Bonvini B."/>
            <person name="Carminati D."/>
            <person name="Giraffa G."/>
        </authorList>
    </citation>
    <scope>NUCLEOTIDE SEQUENCE</scope>
    <source>
        <strain evidence="1">4990</strain>
    </source>
</reference>
<proteinExistence type="predicted"/>
<gene>
    <name evidence="1" type="ORF">P9J83_13110</name>
</gene>
<name>A0AAE4JUK5_CLOSG</name>
<dbReference type="RefSeq" id="WP_310944005.1">
    <property type="nucleotide sequence ID" value="NZ_JARUIS010000020.1"/>
</dbReference>
<comment type="caution">
    <text evidence="1">The sequence shown here is derived from an EMBL/GenBank/DDBJ whole genome shotgun (WGS) entry which is preliminary data.</text>
</comment>
<protein>
    <submittedName>
        <fullName evidence="1">Uncharacterized protein</fullName>
    </submittedName>
</protein>
<sequence>MGDLLKALNLIKKTCDKQEGCKKCPLSSEDICLITEHCPSEWDVQTEPIIKLMLFKE</sequence>
<organism evidence="1 2">
    <name type="scientific">Clostridium sporogenes</name>
    <dbReference type="NCBI Taxonomy" id="1509"/>
    <lineage>
        <taxon>Bacteria</taxon>
        <taxon>Bacillati</taxon>
        <taxon>Bacillota</taxon>
        <taxon>Clostridia</taxon>
        <taxon>Eubacteriales</taxon>
        <taxon>Clostridiaceae</taxon>
        <taxon>Clostridium</taxon>
    </lineage>
</organism>
<evidence type="ECO:0000313" key="1">
    <source>
        <dbReference type="EMBL" id="MDS1004433.1"/>
    </source>
</evidence>
<dbReference type="AlphaFoldDB" id="A0AAE4JUK5"/>
<accession>A0AAE4JUK5</accession>
<dbReference type="Proteomes" id="UP001182303">
    <property type="component" value="Unassembled WGS sequence"/>
</dbReference>
<evidence type="ECO:0000313" key="2">
    <source>
        <dbReference type="Proteomes" id="UP001182303"/>
    </source>
</evidence>
<dbReference type="EMBL" id="JARUIS010000020">
    <property type="protein sequence ID" value="MDS1004433.1"/>
    <property type="molecule type" value="Genomic_DNA"/>
</dbReference>